<gene>
    <name evidence="2" type="ORF">A21D_02117</name>
</gene>
<proteinExistence type="predicted"/>
<evidence type="ECO:0000313" key="2">
    <source>
        <dbReference type="EMBL" id="AUJ25181.1"/>
    </source>
</evidence>
<dbReference type="RefSeq" id="WP_101933409.1">
    <property type="nucleotide sequence ID" value="NZ_CP018622.1"/>
</dbReference>
<accession>A0A2K9J570</accession>
<evidence type="ECO:0000256" key="1">
    <source>
        <dbReference type="SAM" id="MobiDB-lite"/>
    </source>
</evidence>
<dbReference type="KEGG" id="vpn:A21D_02117"/>
<dbReference type="AlphaFoldDB" id="A0A2K9J570"/>
<dbReference type="EMBL" id="CP018622">
    <property type="protein sequence ID" value="AUJ25181.1"/>
    <property type="molecule type" value="Genomic_DNA"/>
</dbReference>
<sequence length="63" mass="7372">MLEKWKNDNLSPVGLKENEDGTFTGYFFKSNGTPPITKDYESEEDFEANKEKDRIELLQLNQE</sequence>
<evidence type="ECO:0000313" key="3">
    <source>
        <dbReference type="Proteomes" id="UP000234237"/>
    </source>
</evidence>
<reference evidence="3" key="1">
    <citation type="submission" date="2016-11" db="EMBL/GenBank/DDBJ databases">
        <title>Complete genome sequence of Virgibacillus pantothenticus 21D, a halophilic bacterium isolated from the deep hypersaline anoxic basin Discovery in the Mediterranean Sea.</title>
        <authorList>
            <person name="Zeaiter Z."/>
            <person name="Booth J.M."/>
            <person name="Prosdocimi E.M."/>
            <person name="Mapelli F."/>
            <person name="Fusi M."/>
            <person name="Daffonchio D."/>
            <person name="Borin S."/>
            <person name="Crotti E."/>
        </authorList>
    </citation>
    <scope>NUCLEOTIDE SEQUENCE [LARGE SCALE GENOMIC DNA]</scope>
    <source>
        <strain evidence="3">21D</strain>
    </source>
</reference>
<protein>
    <submittedName>
        <fullName evidence="2">Uncharacterized protein</fullName>
    </submittedName>
</protein>
<name>A0A2K9J570_9BACI</name>
<dbReference type="Proteomes" id="UP000234237">
    <property type="component" value="Chromosome"/>
</dbReference>
<organism evidence="2 3">
    <name type="scientific">Virgibacillus dokdonensis</name>
    <dbReference type="NCBI Taxonomy" id="302167"/>
    <lineage>
        <taxon>Bacteria</taxon>
        <taxon>Bacillati</taxon>
        <taxon>Bacillota</taxon>
        <taxon>Bacilli</taxon>
        <taxon>Bacillales</taxon>
        <taxon>Bacillaceae</taxon>
        <taxon>Virgibacillus</taxon>
    </lineage>
</organism>
<feature type="region of interest" description="Disordered" evidence="1">
    <location>
        <begin position="1"/>
        <end position="51"/>
    </location>
</feature>